<reference evidence="1 2" key="1">
    <citation type="journal article" date="2022" name="Hortic Res">
        <title>A haplotype resolved chromosomal level avocado genome allows analysis of novel avocado genes.</title>
        <authorList>
            <person name="Nath O."/>
            <person name="Fletcher S.J."/>
            <person name="Hayward A."/>
            <person name="Shaw L.M."/>
            <person name="Masouleh A.K."/>
            <person name="Furtado A."/>
            <person name="Henry R.J."/>
            <person name="Mitter N."/>
        </authorList>
    </citation>
    <scope>NUCLEOTIDE SEQUENCE [LARGE SCALE GENOMIC DNA]</scope>
    <source>
        <strain evidence="2">cv. Hass</strain>
    </source>
</reference>
<evidence type="ECO:0000313" key="2">
    <source>
        <dbReference type="Proteomes" id="UP001234297"/>
    </source>
</evidence>
<organism evidence="1 2">
    <name type="scientific">Persea americana</name>
    <name type="common">Avocado</name>
    <dbReference type="NCBI Taxonomy" id="3435"/>
    <lineage>
        <taxon>Eukaryota</taxon>
        <taxon>Viridiplantae</taxon>
        <taxon>Streptophyta</taxon>
        <taxon>Embryophyta</taxon>
        <taxon>Tracheophyta</taxon>
        <taxon>Spermatophyta</taxon>
        <taxon>Magnoliopsida</taxon>
        <taxon>Magnoliidae</taxon>
        <taxon>Laurales</taxon>
        <taxon>Lauraceae</taxon>
        <taxon>Persea</taxon>
    </lineage>
</organism>
<protein>
    <submittedName>
        <fullName evidence="1">Uncharacterized protein</fullName>
    </submittedName>
</protein>
<gene>
    <name evidence="1" type="ORF">MRB53_010945</name>
</gene>
<dbReference type="EMBL" id="CM056811">
    <property type="protein sequence ID" value="KAJ8636678.1"/>
    <property type="molecule type" value="Genomic_DNA"/>
</dbReference>
<keyword evidence="2" id="KW-1185">Reference proteome</keyword>
<sequence length="70" mass="7877">MTRREGAVPYQRMAVVRFGVEEETGMSGCERVSPQGNNAVGDGGEDQRQRGSRDWRGFAHKEMAMMEREA</sequence>
<comment type="caution">
    <text evidence="1">The sequence shown here is derived from an EMBL/GenBank/DDBJ whole genome shotgun (WGS) entry which is preliminary data.</text>
</comment>
<proteinExistence type="predicted"/>
<name>A0ACC2LU05_PERAE</name>
<accession>A0ACC2LU05</accession>
<evidence type="ECO:0000313" key="1">
    <source>
        <dbReference type="EMBL" id="KAJ8636678.1"/>
    </source>
</evidence>
<dbReference type="Proteomes" id="UP001234297">
    <property type="component" value="Chromosome 3"/>
</dbReference>